<organism evidence="4 5">
    <name type="scientific">Rubinisphaera brasiliensis (strain ATCC 49424 / DSM 5305 / JCM 21570 / IAM 15109 / NBRC 103401 / IFAM 1448)</name>
    <name type="common">Planctomyces brasiliensis</name>
    <dbReference type="NCBI Taxonomy" id="756272"/>
    <lineage>
        <taxon>Bacteria</taxon>
        <taxon>Pseudomonadati</taxon>
        <taxon>Planctomycetota</taxon>
        <taxon>Planctomycetia</taxon>
        <taxon>Planctomycetales</taxon>
        <taxon>Planctomycetaceae</taxon>
        <taxon>Rubinisphaera</taxon>
    </lineage>
</organism>
<gene>
    <name evidence="4" type="ordered locus">Plabr_4445</name>
</gene>
<dbReference type="EC" id="5.1.3.2" evidence="4"/>
<evidence type="ECO:0000256" key="2">
    <source>
        <dbReference type="SAM" id="Coils"/>
    </source>
</evidence>
<evidence type="ECO:0000313" key="4">
    <source>
        <dbReference type="EMBL" id="ADY62017.1"/>
    </source>
</evidence>
<dbReference type="Gene3D" id="3.40.50.720">
    <property type="entry name" value="NAD(P)-binding Rossmann-like Domain"/>
    <property type="match status" value="1"/>
</dbReference>
<dbReference type="AlphaFoldDB" id="F0SLB1"/>
<dbReference type="GO" id="GO:0003978">
    <property type="term" value="F:UDP-glucose 4-epimerase activity"/>
    <property type="evidence" value="ECO:0007669"/>
    <property type="project" value="UniProtKB-EC"/>
</dbReference>
<keyword evidence="2" id="KW-0175">Coiled coil</keyword>
<dbReference type="Gene3D" id="3.90.25.10">
    <property type="entry name" value="UDP-galactose 4-epimerase, domain 1"/>
    <property type="match status" value="1"/>
</dbReference>
<dbReference type="SMART" id="SM00822">
    <property type="entry name" value="PKS_KR"/>
    <property type="match status" value="1"/>
</dbReference>
<dbReference type="STRING" id="756272.Plabr_4445"/>
<feature type="domain" description="Ketoreductase" evidence="3">
    <location>
        <begin position="30"/>
        <end position="197"/>
    </location>
</feature>
<keyword evidence="5" id="KW-1185">Reference proteome</keyword>
<evidence type="ECO:0000259" key="3">
    <source>
        <dbReference type="SMART" id="SM00822"/>
    </source>
</evidence>
<dbReference type="PANTHER" id="PTHR43000">
    <property type="entry name" value="DTDP-D-GLUCOSE 4,6-DEHYDRATASE-RELATED"/>
    <property type="match status" value="1"/>
</dbReference>
<protein>
    <submittedName>
        <fullName evidence="4">UDP-glucose 4-epimerase</fullName>
        <ecNumber evidence="4">5.1.3.2</ecNumber>
    </submittedName>
</protein>
<dbReference type="SUPFAM" id="SSF51735">
    <property type="entry name" value="NAD(P)-binding Rossmann-fold domains"/>
    <property type="match status" value="1"/>
</dbReference>
<feature type="coiled-coil region" evidence="2">
    <location>
        <begin position="325"/>
        <end position="352"/>
    </location>
</feature>
<proteinExistence type="inferred from homology"/>
<accession>F0SLB1</accession>
<evidence type="ECO:0000256" key="1">
    <source>
        <dbReference type="ARBA" id="ARBA00007637"/>
    </source>
</evidence>
<name>F0SLB1_RUBBR</name>
<keyword evidence="4" id="KW-0413">Isomerase</keyword>
<dbReference type="PRINTS" id="PR01713">
    <property type="entry name" value="NUCEPIMERASE"/>
</dbReference>
<dbReference type="Pfam" id="PF01370">
    <property type="entry name" value="Epimerase"/>
    <property type="match status" value="1"/>
</dbReference>
<comment type="similarity">
    <text evidence="1">Belongs to the NAD(P)-dependent epimerase/dehydratase family.</text>
</comment>
<evidence type="ECO:0000313" key="5">
    <source>
        <dbReference type="Proteomes" id="UP000006860"/>
    </source>
</evidence>
<dbReference type="HOGENOM" id="CLU_007383_1_7_0"/>
<dbReference type="Proteomes" id="UP000006860">
    <property type="component" value="Chromosome"/>
</dbReference>
<dbReference type="InterPro" id="IPR001509">
    <property type="entry name" value="Epimerase_deHydtase"/>
</dbReference>
<sequence>MWNECYGFAAAPLRRRFCKHSDTQRVKRMKTYLVTGGAGFIGSHLASALVAQGNQVRVFDNLCTGRKKNLAHLDGQFEWIHGDVRDLAAVEKAVAGVDVVYHQAALASVPLSIEKPLEVHDVCVTGTVNVLDAARRLGVKRVVYAASSAAYGDRPEMPKRESHTPQTLSPYAAAKLAAELYCESFAECYDLETVRLRYFNVFGPRQDPNSPYSAVIPLFVTALLQGKTPRIFGDGSQSRDFVYVGDVVQANLLAGHADGASGNVYNVATGERVSVAEMLKQICDVLDVPFMPEFCPPRAGEVMHSWADISATQRDLGYSPATPFATGLAKTVEAYRAELEQAAAETSAAENTAATI</sequence>
<reference evidence="5" key="1">
    <citation type="submission" date="2011-02" db="EMBL/GenBank/DDBJ databases">
        <title>The complete genome of Planctomyces brasiliensis DSM 5305.</title>
        <authorList>
            <person name="Lucas S."/>
            <person name="Copeland A."/>
            <person name="Lapidus A."/>
            <person name="Bruce D."/>
            <person name="Goodwin L."/>
            <person name="Pitluck S."/>
            <person name="Kyrpides N."/>
            <person name="Mavromatis K."/>
            <person name="Pagani I."/>
            <person name="Ivanova N."/>
            <person name="Ovchinnikova G."/>
            <person name="Lu M."/>
            <person name="Detter J.C."/>
            <person name="Han C."/>
            <person name="Land M."/>
            <person name="Hauser L."/>
            <person name="Markowitz V."/>
            <person name="Cheng J.-F."/>
            <person name="Hugenholtz P."/>
            <person name="Woyke T."/>
            <person name="Wu D."/>
            <person name="Tindall B."/>
            <person name="Pomrenke H.G."/>
            <person name="Brambilla E."/>
            <person name="Klenk H.-P."/>
            <person name="Eisen J.A."/>
        </authorList>
    </citation>
    <scope>NUCLEOTIDE SEQUENCE [LARGE SCALE GENOMIC DNA]</scope>
    <source>
        <strain evidence="5">ATCC 49424 / DSM 5305 / JCM 21570 / NBRC 103401 / IFAM 1448</strain>
    </source>
</reference>
<dbReference type="KEGG" id="pbs:Plabr_4445"/>
<dbReference type="eggNOG" id="COG0451">
    <property type="taxonomic scope" value="Bacteria"/>
</dbReference>
<dbReference type="EMBL" id="CP002546">
    <property type="protein sequence ID" value="ADY62017.1"/>
    <property type="molecule type" value="Genomic_DNA"/>
</dbReference>
<dbReference type="InterPro" id="IPR036291">
    <property type="entry name" value="NAD(P)-bd_dom_sf"/>
</dbReference>
<dbReference type="CDD" id="cd05256">
    <property type="entry name" value="UDP_AE_SDR_e"/>
    <property type="match status" value="1"/>
</dbReference>
<dbReference type="InterPro" id="IPR057326">
    <property type="entry name" value="KR_dom"/>
</dbReference>